<dbReference type="GO" id="GO:0055056">
    <property type="term" value="F:D-glucose transmembrane transporter activity"/>
    <property type="evidence" value="ECO:0007669"/>
    <property type="project" value="InterPro"/>
</dbReference>
<feature type="transmembrane region" description="Helical" evidence="6">
    <location>
        <begin position="103"/>
        <end position="127"/>
    </location>
</feature>
<feature type="transmembrane region" description="Helical" evidence="6">
    <location>
        <begin position="76"/>
        <end position="97"/>
    </location>
</feature>
<feature type="transmembrane region" description="Helical" evidence="6">
    <location>
        <begin position="281"/>
        <end position="300"/>
    </location>
</feature>
<evidence type="ECO:0000313" key="8">
    <source>
        <dbReference type="EMBL" id="MBV4359001.1"/>
    </source>
</evidence>
<dbReference type="AlphaFoldDB" id="A0A9E2S9P1"/>
<evidence type="ECO:0000256" key="5">
    <source>
        <dbReference type="ARBA" id="ARBA00023136"/>
    </source>
</evidence>
<feature type="transmembrane region" description="Helical" evidence="6">
    <location>
        <begin position="12"/>
        <end position="36"/>
    </location>
</feature>
<feature type="transmembrane region" description="Helical" evidence="6">
    <location>
        <begin position="366"/>
        <end position="383"/>
    </location>
</feature>
<keyword evidence="5 6" id="KW-0472">Membrane</keyword>
<evidence type="ECO:0000256" key="2">
    <source>
        <dbReference type="ARBA" id="ARBA00022475"/>
    </source>
</evidence>
<feature type="domain" description="Major facilitator superfamily (MFS) profile" evidence="7">
    <location>
        <begin position="9"/>
        <end position="415"/>
    </location>
</feature>
<dbReference type="InterPro" id="IPR050375">
    <property type="entry name" value="MFS_TsgA-like"/>
</dbReference>
<sequence length="437" mass="47312">MTANTRSYIYPLSIIATLFFSFGFLMWLTGILIPYFQICLDLSNVQASLVAFASYIAYFAMALPSAWVLKRSGYKNGMVIGLVVMAIGTVLFIPAAYTRTYPLFLTGLFITGGGVTLLQTAVNPYVAIIGPIESTAQRIGFMGLANKFAGILSTAILGSIFLFDADAIVANVNKVSPTEKAALLSSYSLKIVNPYIIITLILLVLAVIIYFSKMPEISETGDGNGEEVTSVTHKASVFHYPYLLIGIVALFFSAACEGLPIDGIVIYGRSLGVPYEEARHFTQYTLYAMIAGYAASTILIPRFLSQQKALLWSAILGIVLTMGAYYSSGVISMYCLVCTGFGAAMLWGTIWGLAIRDLGKFTKVGSAMLLMSVVGGGVFPLLFGKLIDLNSIRPQNAVLVLVPCYLVLVFFSSKGYKLENWKPAVVEVESYAEEQGV</sequence>
<feature type="transmembrane region" description="Helical" evidence="6">
    <location>
        <begin position="309"/>
        <end position="325"/>
    </location>
</feature>
<organism evidence="8 9">
    <name type="scientific">Pinibacter aurantiacus</name>
    <dbReference type="NCBI Taxonomy" id="2851599"/>
    <lineage>
        <taxon>Bacteria</taxon>
        <taxon>Pseudomonadati</taxon>
        <taxon>Bacteroidota</taxon>
        <taxon>Chitinophagia</taxon>
        <taxon>Chitinophagales</taxon>
        <taxon>Chitinophagaceae</taxon>
        <taxon>Pinibacter</taxon>
    </lineage>
</organism>
<dbReference type="GO" id="GO:1904659">
    <property type="term" value="P:D-glucose transmembrane transport"/>
    <property type="evidence" value="ECO:0007669"/>
    <property type="project" value="InterPro"/>
</dbReference>
<dbReference type="PANTHER" id="PTHR43702:SF12">
    <property type="entry name" value="N-ACETYL GLUCOSAMINE TRANSPORTER NAGP"/>
    <property type="match status" value="1"/>
</dbReference>
<dbReference type="PANTHER" id="PTHR43702">
    <property type="entry name" value="L-FUCOSE-PROTON SYMPORTER"/>
    <property type="match status" value="1"/>
</dbReference>
<evidence type="ECO:0000256" key="3">
    <source>
        <dbReference type="ARBA" id="ARBA00022692"/>
    </source>
</evidence>
<dbReference type="GO" id="GO:0005354">
    <property type="term" value="F:galactose transmembrane transporter activity"/>
    <property type="evidence" value="ECO:0007669"/>
    <property type="project" value="InterPro"/>
</dbReference>
<comment type="subcellular location">
    <subcellularLocation>
        <location evidence="1">Cell inner membrane</location>
        <topology evidence="1">Multi-pass membrane protein</topology>
    </subcellularLocation>
</comment>
<dbReference type="GO" id="GO:0005886">
    <property type="term" value="C:plasma membrane"/>
    <property type="evidence" value="ECO:0007669"/>
    <property type="project" value="UniProtKB-SubCell"/>
</dbReference>
<keyword evidence="4 6" id="KW-1133">Transmembrane helix</keyword>
<dbReference type="PROSITE" id="PS50850">
    <property type="entry name" value="MFS"/>
    <property type="match status" value="1"/>
</dbReference>
<feature type="transmembrane region" description="Helical" evidence="6">
    <location>
        <begin position="192"/>
        <end position="211"/>
    </location>
</feature>
<evidence type="ECO:0000256" key="1">
    <source>
        <dbReference type="ARBA" id="ARBA00004429"/>
    </source>
</evidence>
<feature type="transmembrane region" description="Helical" evidence="6">
    <location>
        <begin position="48"/>
        <end position="69"/>
    </location>
</feature>
<dbReference type="RefSeq" id="WP_217792824.1">
    <property type="nucleotide sequence ID" value="NZ_JAHSPG010000014.1"/>
</dbReference>
<evidence type="ECO:0000256" key="6">
    <source>
        <dbReference type="SAM" id="Phobius"/>
    </source>
</evidence>
<keyword evidence="9" id="KW-1185">Reference proteome</keyword>
<keyword evidence="2" id="KW-1003">Cell membrane</keyword>
<gene>
    <name evidence="8" type="ORF">KTO63_17670</name>
</gene>
<accession>A0A9E2S9P1</accession>
<evidence type="ECO:0000259" key="7">
    <source>
        <dbReference type="PROSITE" id="PS50850"/>
    </source>
</evidence>
<dbReference type="InterPro" id="IPR011701">
    <property type="entry name" value="MFS"/>
</dbReference>
<dbReference type="NCBIfam" id="TIGR01272">
    <property type="entry name" value="gluP"/>
    <property type="match status" value="1"/>
</dbReference>
<comment type="caution">
    <text evidence="8">The sequence shown here is derived from an EMBL/GenBank/DDBJ whole genome shotgun (WGS) entry which is preliminary data.</text>
</comment>
<evidence type="ECO:0000313" key="9">
    <source>
        <dbReference type="Proteomes" id="UP000812270"/>
    </source>
</evidence>
<feature type="transmembrane region" description="Helical" evidence="6">
    <location>
        <begin position="331"/>
        <end position="354"/>
    </location>
</feature>
<keyword evidence="3 6" id="KW-0812">Transmembrane</keyword>
<dbReference type="InterPro" id="IPR005964">
    <property type="entry name" value="Glc/Gal_transptr_bac"/>
</dbReference>
<reference evidence="8" key="1">
    <citation type="submission" date="2021-06" db="EMBL/GenBank/DDBJ databases">
        <authorList>
            <person name="Huq M.A."/>
        </authorList>
    </citation>
    <scope>NUCLEOTIDE SEQUENCE</scope>
    <source>
        <strain evidence="8">MAH-26</strain>
    </source>
</reference>
<feature type="transmembrane region" description="Helical" evidence="6">
    <location>
        <begin position="242"/>
        <end position="261"/>
    </location>
</feature>
<name>A0A9E2S9P1_9BACT</name>
<dbReference type="Proteomes" id="UP000812270">
    <property type="component" value="Unassembled WGS sequence"/>
</dbReference>
<feature type="transmembrane region" description="Helical" evidence="6">
    <location>
        <begin position="395"/>
        <end position="412"/>
    </location>
</feature>
<dbReference type="Pfam" id="PF07690">
    <property type="entry name" value="MFS_1"/>
    <property type="match status" value="1"/>
</dbReference>
<dbReference type="InterPro" id="IPR020846">
    <property type="entry name" value="MFS_dom"/>
</dbReference>
<proteinExistence type="predicted"/>
<dbReference type="EMBL" id="JAHSPG010000014">
    <property type="protein sequence ID" value="MBV4359001.1"/>
    <property type="molecule type" value="Genomic_DNA"/>
</dbReference>
<feature type="transmembrane region" description="Helical" evidence="6">
    <location>
        <begin position="148"/>
        <end position="172"/>
    </location>
</feature>
<evidence type="ECO:0000256" key="4">
    <source>
        <dbReference type="ARBA" id="ARBA00022989"/>
    </source>
</evidence>
<protein>
    <submittedName>
        <fullName evidence="8">Sugar MFS transporter</fullName>
    </submittedName>
</protein>
<dbReference type="CDD" id="cd17394">
    <property type="entry name" value="MFS_FucP_like"/>
    <property type="match status" value="1"/>
</dbReference>